<dbReference type="Gene3D" id="1.10.760.10">
    <property type="entry name" value="Cytochrome c-like domain"/>
    <property type="match status" value="2"/>
</dbReference>
<evidence type="ECO:0000259" key="5">
    <source>
        <dbReference type="PROSITE" id="PS50093"/>
    </source>
</evidence>
<dbReference type="RefSeq" id="WP_261697142.1">
    <property type="nucleotide sequence ID" value="NZ_CP104694.1"/>
</dbReference>
<dbReference type="Pfam" id="PF21419">
    <property type="entry name" value="RoxA-like_Cyt-c"/>
    <property type="match status" value="1"/>
</dbReference>
<dbReference type="CDD" id="cd00146">
    <property type="entry name" value="PKD"/>
    <property type="match status" value="1"/>
</dbReference>
<proteinExistence type="predicted"/>
<dbReference type="Pfam" id="PF00801">
    <property type="entry name" value="PKD"/>
    <property type="match status" value="1"/>
</dbReference>
<feature type="domain" description="Cytochrome c" evidence="6">
    <location>
        <begin position="477"/>
        <end position="604"/>
    </location>
</feature>
<keyword evidence="8" id="KW-1185">Reference proteome</keyword>
<dbReference type="InterPro" id="IPR015943">
    <property type="entry name" value="WD40/YVTN_repeat-like_dom_sf"/>
</dbReference>
<dbReference type="Gene3D" id="2.60.40.10">
    <property type="entry name" value="Immunoglobulins"/>
    <property type="match status" value="2"/>
</dbReference>
<keyword evidence="1 4" id="KW-0349">Heme</keyword>
<evidence type="ECO:0000256" key="4">
    <source>
        <dbReference type="PROSITE-ProRule" id="PRU00433"/>
    </source>
</evidence>
<dbReference type="SUPFAM" id="SSF46626">
    <property type="entry name" value="Cytochrome c"/>
    <property type="match status" value="2"/>
</dbReference>
<dbReference type="EMBL" id="CP104694">
    <property type="protein sequence ID" value="UXI70191.1"/>
    <property type="molecule type" value="Genomic_DNA"/>
</dbReference>
<feature type="domain" description="Cytochrome c" evidence="6">
    <location>
        <begin position="620"/>
        <end position="730"/>
    </location>
</feature>
<evidence type="ECO:0000259" key="6">
    <source>
        <dbReference type="PROSITE" id="PS51007"/>
    </source>
</evidence>
<dbReference type="SMART" id="SM00089">
    <property type="entry name" value="PKD"/>
    <property type="match status" value="1"/>
</dbReference>
<dbReference type="SUPFAM" id="SSF51004">
    <property type="entry name" value="C-terminal (heme d1) domain of cytochrome cd1-nitrite reductase"/>
    <property type="match status" value="1"/>
</dbReference>
<dbReference type="PROSITE" id="PS50093">
    <property type="entry name" value="PKD"/>
    <property type="match status" value="1"/>
</dbReference>
<dbReference type="Pfam" id="PF17957">
    <property type="entry name" value="Big_7"/>
    <property type="match status" value="1"/>
</dbReference>
<evidence type="ECO:0000256" key="2">
    <source>
        <dbReference type="ARBA" id="ARBA00022723"/>
    </source>
</evidence>
<sequence>MSRWRFFGREWCVAIALLALSLSTGWAQPVISGISASPAPPLVVTQPAQLTASASVAGGDALEYRWDFGDGTPRTPWLPTNTISHTYAGAGTFTVLLQVRHPTQGLASASKPLVVRLASAPAARPSSPVVVHTVRREVWTVNPDHGTVSVVHADTLVRLDEVTVGSHPASLAIDAAGNVWVAVRDADTLRRIDPATRTVTATIALGYGAKPVAVTIAPDGIAGYVALAGPGRIQRFTPASAQLAGTLSVDTDVDALLVSGDNSRLFASRLVSRGNAGTLWRISLPAFSSATAIDLPLDTTSPDSGTAARGLPNYVGALALAEDGQHLWYGAKKDNIVAGLYREGLPLTFESVMRSLLGRVDANAGTETVAARHDIDDSGRLSALLLPPGSSHLFVAQETNNRVLVLDPWNRREITRFAVDRAPQGLSYDASTGRLFVHNFLGRSISVFDTGDLLEDGQTLPQSLGTVATTLAETLSPQVLQGKRVFYNASDERMSHDGYSTCASCHLDGRSDGRVWDFTQLGEGLRNTTSLRGNAGLGRGLVHWSGNFDEIQDFEVPIRNLFGGLGFMSNTDYFADGRNHPLGPPKAGFSADLDALAAYVASLTQDDRSPHRNPDGSLTADGSAGRAVFMQLQCGRCHAGDAFTDSPQGFRHDVGTLMPGSGQRLGGPLLAIDTPTLRGLFASAPYLHDGSAGTLTDVLTTRNPNGAHGDTASLSALQRQQLEAFLLQIDASEPGVAAPAQLAVTSPAAGNQYLAGAPVPLSIASNLAAITHVDYLVGGSAVAAAETAPWNATWIASGGGTRLVQAFVTHELGRFRTLSPPVSIIVDNDAIFRNGFDG</sequence>
<dbReference type="InterPro" id="IPR051395">
    <property type="entry name" value="Cytochrome_c_Peroxidase/MauG"/>
</dbReference>
<dbReference type="Proteomes" id="UP001064632">
    <property type="component" value="Chromosome"/>
</dbReference>
<dbReference type="InterPro" id="IPR013783">
    <property type="entry name" value="Ig-like_fold"/>
</dbReference>
<reference evidence="7" key="1">
    <citation type="submission" date="2022-09" db="EMBL/GenBank/DDBJ databases">
        <title>Tahibacter sp. nov., isolated from a fresh water.</title>
        <authorList>
            <person name="Baek J.H."/>
            <person name="Lee J.K."/>
            <person name="Kim J.M."/>
            <person name="Jeon C.O."/>
        </authorList>
    </citation>
    <scope>NUCLEOTIDE SEQUENCE</scope>
    <source>
        <strain evidence="7">W38</strain>
    </source>
</reference>
<dbReference type="Gene3D" id="2.130.10.10">
    <property type="entry name" value="YVTN repeat-like/Quinoprotein amine dehydrogenase"/>
    <property type="match status" value="2"/>
</dbReference>
<protein>
    <submittedName>
        <fullName evidence="7">PKD domain-containing protein</fullName>
    </submittedName>
</protein>
<dbReference type="InterPro" id="IPR022409">
    <property type="entry name" value="PKD/Chitinase_dom"/>
</dbReference>
<dbReference type="InterPro" id="IPR011048">
    <property type="entry name" value="Haem_d1_sf"/>
</dbReference>
<dbReference type="PROSITE" id="PS51007">
    <property type="entry name" value="CYTC"/>
    <property type="match status" value="2"/>
</dbReference>
<dbReference type="InterPro" id="IPR035986">
    <property type="entry name" value="PKD_dom_sf"/>
</dbReference>
<dbReference type="SUPFAM" id="SSF49299">
    <property type="entry name" value="PKD domain"/>
    <property type="match status" value="1"/>
</dbReference>
<accession>A0ABY6BJK2</accession>
<evidence type="ECO:0000256" key="1">
    <source>
        <dbReference type="ARBA" id="ARBA00022617"/>
    </source>
</evidence>
<evidence type="ECO:0000256" key="3">
    <source>
        <dbReference type="ARBA" id="ARBA00023004"/>
    </source>
</evidence>
<organism evidence="7 8">
    <name type="scientific">Tahibacter amnicola</name>
    <dbReference type="NCBI Taxonomy" id="2976241"/>
    <lineage>
        <taxon>Bacteria</taxon>
        <taxon>Pseudomonadati</taxon>
        <taxon>Pseudomonadota</taxon>
        <taxon>Gammaproteobacteria</taxon>
        <taxon>Lysobacterales</taxon>
        <taxon>Rhodanobacteraceae</taxon>
        <taxon>Tahibacter</taxon>
    </lineage>
</organism>
<name>A0ABY6BJK2_9GAMM</name>
<dbReference type="InterPro" id="IPR036909">
    <property type="entry name" value="Cyt_c-like_dom_sf"/>
</dbReference>
<evidence type="ECO:0000313" key="8">
    <source>
        <dbReference type="Proteomes" id="UP001064632"/>
    </source>
</evidence>
<evidence type="ECO:0000313" key="7">
    <source>
        <dbReference type="EMBL" id="UXI70191.1"/>
    </source>
</evidence>
<keyword evidence="2 4" id="KW-0479">Metal-binding</keyword>
<keyword evidence="3 4" id="KW-0408">Iron</keyword>
<dbReference type="PANTHER" id="PTHR30600">
    <property type="entry name" value="CYTOCHROME C PEROXIDASE-RELATED"/>
    <property type="match status" value="1"/>
</dbReference>
<dbReference type="InterPro" id="IPR009056">
    <property type="entry name" value="Cyt_c-like_dom"/>
</dbReference>
<dbReference type="InterPro" id="IPR000601">
    <property type="entry name" value="PKD_dom"/>
</dbReference>
<feature type="domain" description="PKD" evidence="5">
    <location>
        <begin position="59"/>
        <end position="122"/>
    </location>
</feature>
<gene>
    <name evidence="7" type="ORF">N4264_11330</name>
</gene>